<gene>
    <name evidence="1" type="ORF">JTE90_007769</name>
</gene>
<protein>
    <submittedName>
        <fullName evidence="1">Uncharacterized protein</fullName>
    </submittedName>
</protein>
<organism evidence="1 2">
    <name type="scientific">Oedothorax gibbosus</name>
    <dbReference type="NCBI Taxonomy" id="931172"/>
    <lineage>
        <taxon>Eukaryota</taxon>
        <taxon>Metazoa</taxon>
        <taxon>Ecdysozoa</taxon>
        <taxon>Arthropoda</taxon>
        <taxon>Chelicerata</taxon>
        <taxon>Arachnida</taxon>
        <taxon>Araneae</taxon>
        <taxon>Araneomorphae</taxon>
        <taxon>Entelegynae</taxon>
        <taxon>Araneoidea</taxon>
        <taxon>Linyphiidae</taxon>
        <taxon>Erigoninae</taxon>
        <taxon>Oedothorax</taxon>
    </lineage>
</organism>
<keyword evidence="2" id="KW-1185">Reference proteome</keyword>
<reference evidence="1 2" key="1">
    <citation type="journal article" date="2022" name="Nat. Ecol. Evol.">
        <title>A masculinizing supergene underlies an exaggerated male reproductive morph in a spider.</title>
        <authorList>
            <person name="Hendrickx F."/>
            <person name="De Corte Z."/>
            <person name="Sonet G."/>
            <person name="Van Belleghem S.M."/>
            <person name="Kostlbacher S."/>
            <person name="Vangestel C."/>
        </authorList>
    </citation>
    <scope>NUCLEOTIDE SEQUENCE [LARGE SCALE GENOMIC DNA]</scope>
    <source>
        <strain evidence="1">W744_W776</strain>
    </source>
</reference>
<dbReference type="EMBL" id="JAFNEN010001430">
    <property type="protein sequence ID" value="KAG8173914.1"/>
    <property type="molecule type" value="Genomic_DNA"/>
</dbReference>
<evidence type="ECO:0000313" key="1">
    <source>
        <dbReference type="EMBL" id="KAG8173914.1"/>
    </source>
</evidence>
<dbReference type="Proteomes" id="UP000827092">
    <property type="component" value="Unassembled WGS sequence"/>
</dbReference>
<sequence length="122" mass="14124">MYLGCKYPLETGKDTRIREAYKLAGPKAKNMGIETLLEISRLPMPNNADEFWNKTVREICAKENKVELKNIFTEYMQEWATWWSNWCESKDPSDIVECDAAGKASAKLLELLTEAKVKEEMR</sequence>
<dbReference type="AlphaFoldDB" id="A0AAV6TPY1"/>
<evidence type="ECO:0000313" key="2">
    <source>
        <dbReference type="Proteomes" id="UP000827092"/>
    </source>
</evidence>
<proteinExistence type="predicted"/>
<accession>A0AAV6TPY1</accession>
<name>A0AAV6TPY1_9ARAC</name>
<comment type="caution">
    <text evidence="1">The sequence shown here is derived from an EMBL/GenBank/DDBJ whole genome shotgun (WGS) entry which is preliminary data.</text>
</comment>